<organism evidence="3 4">
    <name type="scientific">Rotaria magnacalcarata</name>
    <dbReference type="NCBI Taxonomy" id="392030"/>
    <lineage>
        <taxon>Eukaryota</taxon>
        <taxon>Metazoa</taxon>
        <taxon>Spiralia</taxon>
        <taxon>Gnathifera</taxon>
        <taxon>Rotifera</taxon>
        <taxon>Eurotatoria</taxon>
        <taxon>Bdelloidea</taxon>
        <taxon>Philodinida</taxon>
        <taxon>Philodinidae</taxon>
        <taxon>Rotaria</taxon>
    </lineage>
</organism>
<proteinExistence type="predicted"/>
<sequence>MPSIDISCSILVCLTKDGDYETSALLSDPFCSNEYTKPKNMFPTYIRLFSDNEDEPEQQRQSSDSSNTLMNFDPVSRDNRDDILRYVQLLLHNYGKCCLWGNSRVTMCGNSPRSPMTIFSNVTSVSEFAINDARDSMNRILSQVNLSSIRSQTRKRLDKHSDSGLRRITSKLTSTMKVIQKKVAETLAPGQSEHLLRISQLETGIENTRIFNETMDNEMVQNLKQIYDAYVEQKMLFIEQVRLLSLLPRSWKYEKIMEIFGRSKHAVKAAHKMHDAQQYIFKQNTEQSIRQRVDSEKIKHFVNWLVESSALVSGHLGKTNVRNVASVRSVRYSQEAMKIYKASNIGSGISIKRADHEYYDLLFCPVTGCTATFESNIELSVHISANLHVIVDDVPRTTNDIARIHLTEIRRSTSTRSRSEAEAILQHQNATIHDVSGSFHHRFFSVCGWALRTRKLGKPMSDKVKNFIEQI</sequence>
<feature type="domain" description="C2H2-type" evidence="2">
    <location>
        <begin position="364"/>
        <end position="388"/>
    </location>
</feature>
<dbReference type="InterPro" id="IPR013087">
    <property type="entry name" value="Znf_C2H2_type"/>
</dbReference>
<protein>
    <recommendedName>
        <fullName evidence="2">C2H2-type domain-containing protein</fullName>
    </recommendedName>
</protein>
<accession>A0A816MHC3</accession>
<dbReference type="PROSITE" id="PS00028">
    <property type="entry name" value="ZINC_FINGER_C2H2_1"/>
    <property type="match status" value="1"/>
</dbReference>
<dbReference type="EMBL" id="CAJNRF010001163">
    <property type="protein sequence ID" value="CAF1997365.1"/>
    <property type="molecule type" value="Genomic_DNA"/>
</dbReference>
<dbReference type="Proteomes" id="UP000663856">
    <property type="component" value="Unassembled WGS sequence"/>
</dbReference>
<evidence type="ECO:0000256" key="1">
    <source>
        <dbReference type="SAM" id="MobiDB-lite"/>
    </source>
</evidence>
<evidence type="ECO:0000313" key="3">
    <source>
        <dbReference type="EMBL" id="CAF1997365.1"/>
    </source>
</evidence>
<gene>
    <name evidence="3" type="ORF">WKI299_LOCUS4579</name>
</gene>
<reference evidence="3" key="1">
    <citation type="submission" date="2021-02" db="EMBL/GenBank/DDBJ databases">
        <authorList>
            <person name="Nowell W R."/>
        </authorList>
    </citation>
    <scope>NUCLEOTIDE SEQUENCE</scope>
</reference>
<name>A0A816MHC3_9BILA</name>
<evidence type="ECO:0000313" key="4">
    <source>
        <dbReference type="Proteomes" id="UP000663856"/>
    </source>
</evidence>
<feature type="compositionally biased region" description="Polar residues" evidence="1">
    <location>
        <begin position="59"/>
        <end position="70"/>
    </location>
</feature>
<evidence type="ECO:0000259" key="2">
    <source>
        <dbReference type="PROSITE" id="PS00028"/>
    </source>
</evidence>
<comment type="caution">
    <text evidence="3">The sequence shown here is derived from an EMBL/GenBank/DDBJ whole genome shotgun (WGS) entry which is preliminary data.</text>
</comment>
<dbReference type="AlphaFoldDB" id="A0A816MHC3"/>
<feature type="region of interest" description="Disordered" evidence="1">
    <location>
        <begin position="53"/>
        <end position="73"/>
    </location>
</feature>